<dbReference type="Proteomes" id="UP000645462">
    <property type="component" value="Unassembled WGS sequence"/>
</dbReference>
<protein>
    <submittedName>
        <fullName evidence="1">Uncharacterized protein</fullName>
    </submittedName>
</protein>
<comment type="caution">
    <text evidence="1">The sequence shown here is derived from an EMBL/GenBank/DDBJ whole genome shotgun (WGS) entry which is preliminary data.</text>
</comment>
<dbReference type="EMBL" id="BMFC01000004">
    <property type="protein sequence ID" value="GGC05244.1"/>
    <property type="molecule type" value="Genomic_DNA"/>
</dbReference>
<proteinExistence type="predicted"/>
<dbReference type="RefSeq" id="WP_188482123.1">
    <property type="nucleotide sequence ID" value="NZ_BMFC01000004.1"/>
</dbReference>
<name>A0ABQ1KN97_9RHOB</name>
<evidence type="ECO:0000313" key="2">
    <source>
        <dbReference type="Proteomes" id="UP000645462"/>
    </source>
</evidence>
<reference evidence="2" key="1">
    <citation type="journal article" date="2019" name="Int. J. Syst. Evol. Microbiol.">
        <title>The Global Catalogue of Microorganisms (GCM) 10K type strain sequencing project: providing services to taxonomists for standard genome sequencing and annotation.</title>
        <authorList>
            <consortium name="The Broad Institute Genomics Platform"/>
            <consortium name="The Broad Institute Genome Sequencing Center for Infectious Disease"/>
            <person name="Wu L."/>
            <person name="Ma J."/>
        </authorList>
    </citation>
    <scope>NUCLEOTIDE SEQUENCE [LARGE SCALE GENOMIC DNA]</scope>
    <source>
        <strain evidence="2">CGMCC 1.12478</strain>
    </source>
</reference>
<gene>
    <name evidence="1" type="ORF">GCM10011363_22460</name>
</gene>
<evidence type="ECO:0000313" key="1">
    <source>
        <dbReference type="EMBL" id="GGC05244.1"/>
    </source>
</evidence>
<sequence length="150" mass="16860">MIEAPDQKIHNKELVGRRAFGKDKAIFSDDGRRHFKIDVFIDTRPGGLSVDRLGVGEVIKKRITYLDPLGGAMGEKRGKPFRGWVVLSVTTIHELLEATEAEGEENVLHAEIMREEDYPTPKAKRALAFQLCELARKHDFEESPSYIAAA</sequence>
<keyword evidence="2" id="KW-1185">Reference proteome</keyword>
<organism evidence="1 2">
    <name type="scientific">Marivita lacus</name>
    <dbReference type="NCBI Taxonomy" id="1323742"/>
    <lineage>
        <taxon>Bacteria</taxon>
        <taxon>Pseudomonadati</taxon>
        <taxon>Pseudomonadota</taxon>
        <taxon>Alphaproteobacteria</taxon>
        <taxon>Rhodobacterales</taxon>
        <taxon>Roseobacteraceae</taxon>
        <taxon>Marivita</taxon>
    </lineage>
</organism>
<accession>A0ABQ1KN97</accession>